<feature type="domain" description="Gal80p-like C-terminal" evidence="1">
    <location>
        <begin position="19"/>
        <end position="189"/>
    </location>
</feature>
<name>A0A8E2F1T9_9PEZI</name>
<feature type="non-terminal residue" evidence="2">
    <location>
        <position position="1"/>
    </location>
</feature>
<evidence type="ECO:0000313" key="3">
    <source>
        <dbReference type="Proteomes" id="UP000250140"/>
    </source>
</evidence>
<dbReference type="EMBL" id="KV749560">
    <property type="protein sequence ID" value="OCL08904.1"/>
    <property type="molecule type" value="Genomic_DNA"/>
</dbReference>
<dbReference type="AlphaFoldDB" id="A0A8E2F1T9"/>
<organism evidence="2 3">
    <name type="scientific">Glonium stellatum</name>
    <dbReference type="NCBI Taxonomy" id="574774"/>
    <lineage>
        <taxon>Eukaryota</taxon>
        <taxon>Fungi</taxon>
        <taxon>Dikarya</taxon>
        <taxon>Ascomycota</taxon>
        <taxon>Pezizomycotina</taxon>
        <taxon>Dothideomycetes</taxon>
        <taxon>Pleosporomycetidae</taxon>
        <taxon>Gloniales</taxon>
        <taxon>Gloniaceae</taxon>
        <taxon>Glonium</taxon>
    </lineage>
</organism>
<accession>A0A8E2F1T9</accession>
<dbReference type="Proteomes" id="UP000250140">
    <property type="component" value="Unassembled WGS sequence"/>
</dbReference>
<sequence>LAAERGVRTVVGTQARVSPAVVKLRELLWGADRVVGQVVSTDVVGSFGPRLQGWAAEALYFLEVGSGGSALQIRFGHFVDAFLYVLGGGAGGKSEAKGNGFARWHSTLVTNGKEVKIYDVPYSGLAKVIAEAPETASRVVRPTAPDEILLHGVLEGGAVASLHFGTGPSDPNGLGLRWLITGTEGTIEVTQPEGMGLLQSVGMKILVRRNGGEVEEVPVDWGLEGEWKQYGQMQIMANTGRLYKAWAEGKTEGLMDFEQAVKVHQLLDDMIELAEKESA</sequence>
<dbReference type="OrthoDB" id="64915at2759"/>
<gene>
    <name evidence="2" type="ORF">AOQ84DRAFT_31884</name>
</gene>
<dbReference type="InterPro" id="IPR055080">
    <property type="entry name" value="Gal80p-like_C"/>
</dbReference>
<evidence type="ECO:0000259" key="1">
    <source>
        <dbReference type="Pfam" id="PF22685"/>
    </source>
</evidence>
<keyword evidence="3" id="KW-1185">Reference proteome</keyword>
<proteinExistence type="predicted"/>
<dbReference type="SUPFAM" id="SSF55347">
    <property type="entry name" value="Glyceraldehyde-3-phosphate dehydrogenase-like, C-terminal domain"/>
    <property type="match status" value="1"/>
</dbReference>
<dbReference type="Pfam" id="PF22685">
    <property type="entry name" value="Gal80p_C-like"/>
    <property type="match status" value="1"/>
</dbReference>
<protein>
    <recommendedName>
        <fullName evidence="1">Gal80p-like C-terminal domain-containing protein</fullName>
    </recommendedName>
</protein>
<reference evidence="2 3" key="1">
    <citation type="journal article" date="2016" name="Nat. Commun.">
        <title>Ectomycorrhizal ecology is imprinted in the genome of the dominant symbiotic fungus Cenococcum geophilum.</title>
        <authorList>
            <consortium name="DOE Joint Genome Institute"/>
            <person name="Peter M."/>
            <person name="Kohler A."/>
            <person name="Ohm R.A."/>
            <person name="Kuo A."/>
            <person name="Krutzmann J."/>
            <person name="Morin E."/>
            <person name="Arend M."/>
            <person name="Barry K.W."/>
            <person name="Binder M."/>
            <person name="Choi C."/>
            <person name="Clum A."/>
            <person name="Copeland A."/>
            <person name="Grisel N."/>
            <person name="Haridas S."/>
            <person name="Kipfer T."/>
            <person name="LaButti K."/>
            <person name="Lindquist E."/>
            <person name="Lipzen A."/>
            <person name="Maire R."/>
            <person name="Meier B."/>
            <person name="Mihaltcheva S."/>
            <person name="Molinier V."/>
            <person name="Murat C."/>
            <person name="Poggeler S."/>
            <person name="Quandt C.A."/>
            <person name="Sperisen C."/>
            <person name="Tritt A."/>
            <person name="Tisserant E."/>
            <person name="Crous P.W."/>
            <person name="Henrissat B."/>
            <person name="Nehls U."/>
            <person name="Egli S."/>
            <person name="Spatafora J.W."/>
            <person name="Grigoriev I.V."/>
            <person name="Martin F.M."/>
        </authorList>
    </citation>
    <scope>NUCLEOTIDE SEQUENCE [LARGE SCALE GENOMIC DNA]</scope>
    <source>
        <strain evidence="2 3">CBS 207.34</strain>
    </source>
</reference>
<evidence type="ECO:0000313" key="2">
    <source>
        <dbReference type="EMBL" id="OCL08904.1"/>
    </source>
</evidence>
<dbReference type="Gene3D" id="3.30.360.10">
    <property type="entry name" value="Dihydrodipicolinate Reductase, domain 2"/>
    <property type="match status" value="1"/>
</dbReference>